<sequence>GGIVHLGNIGLASVFGSLQRGYQSMRRKVSQRYLVCGPHTRRHLASVWSGGAYQ</sequence>
<dbReference type="HOGENOM" id="CLU_3055859_0_0_1"/>
<accession>W6XQ59</accession>
<dbReference type="EMBL" id="KI964889">
    <property type="protein sequence ID" value="EUC27693.1"/>
    <property type="molecule type" value="Genomic_DNA"/>
</dbReference>
<evidence type="ECO:0000313" key="1">
    <source>
        <dbReference type="EMBL" id="EUC27693.1"/>
    </source>
</evidence>
<dbReference type="KEGG" id="bze:COCCADRAFT_111020"/>
<reference evidence="1 2" key="1">
    <citation type="journal article" date="2013" name="PLoS Genet.">
        <title>Comparative genome structure, secondary metabolite, and effector coding capacity across Cochliobolus pathogens.</title>
        <authorList>
            <person name="Condon B.J."/>
            <person name="Leng Y."/>
            <person name="Wu D."/>
            <person name="Bushley K.E."/>
            <person name="Ohm R.A."/>
            <person name="Otillar R."/>
            <person name="Martin J."/>
            <person name="Schackwitz W."/>
            <person name="Grimwood J."/>
            <person name="MohdZainudin N."/>
            <person name="Xue C."/>
            <person name="Wang R."/>
            <person name="Manning V.A."/>
            <person name="Dhillon B."/>
            <person name="Tu Z.J."/>
            <person name="Steffenson B.J."/>
            <person name="Salamov A."/>
            <person name="Sun H."/>
            <person name="Lowry S."/>
            <person name="LaButti K."/>
            <person name="Han J."/>
            <person name="Copeland A."/>
            <person name="Lindquist E."/>
            <person name="Barry K."/>
            <person name="Schmutz J."/>
            <person name="Baker S.E."/>
            <person name="Ciuffetti L.M."/>
            <person name="Grigoriev I.V."/>
            <person name="Zhong S."/>
            <person name="Turgeon B.G."/>
        </authorList>
    </citation>
    <scope>NUCLEOTIDE SEQUENCE [LARGE SCALE GENOMIC DNA]</scope>
    <source>
        <strain evidence="1 2">26-R-13</strain>
    </source>
</reference>
<keyword evidence="2" id="KW-1185">Reference proteome</keyword>
<name>W6XQ59_COCC2</name>
<gene>
    <name evidence="1" type="ORF">COCCADRAFT_111020</name>
</gene>
<evidence type="ECO:0000313" key="2">
    <source>
        <dbReference type="Proteomes" id="UP000053841"/>
    </source>
</evidence>
<dbReference type="Proteomes" id="UP000053841">
    <property type="component" value="Unassembled WGS sequence"/>
</dbReference>
<organism evidence="1 2">
    <name type="scientific">Cochliobolus carbonum (strain 26-R-13)</name>
    <name type="common">Maize leaf spot fungus</name>
    <name type="synonym">Bipolaris zeicola</name>
    <dbReference type="NCBI Taxonomy" id="930089"/>
    <lineage>
        <taxon>Eukaryota</taxon>
        <taxon>Fungi</taxon>
        <taxon>Dikarya</taxon>
        <taxon>Ascomycota</taxon>
        <taxon>Pezizomycotina</taxon>
        <taxon>Dothideomycetes</taxon>
        <taxon>Pleosporomycetidae</taxon>
        <taxon>Pleosporales</taxon>
        <taxon>Pleosporineae</taxon>
        <taxon>Pleosporaceae</taxon>
        <taxon>Bipolaris</taxon>
    </lineage>
</organism>
<dbReference type="GeneID" id="19144216"/>
<protein>
    <submittedName>
        <fullName evidence="1">Uncharacterized protein</fullName>
    </submittedName>
</protein>
<feature type="non-terminal residue" evidence="1">
    <location>
        <position position="1"/>
    </location>
</feature>
<dbReference type="AlphaFoldDB" id="W6XQ59"/>
<dbReference type="RefSeq" id="XP_007718000.1">
    <property type="nucleotide sequence ID" value="XM_007719810.1"/>
</dbReference>
<proteinExistence type="predicted"/>